<evidence type="ECO:0000313" key="1">
    <source>
        <dbReference type="EMBL" id="KAJ8934971.1"/>
    </source>
</evidence>
<protein>
    <submittedName>
        <fullName evidence="1">Uncharacterized protein</fullName>
    </submittedName>
</protein>
<organism evidence="1 2">
    <name type="scientific">Aromia moschata</name>
    <dbReference type="NCBI Taxonomy" id="1265417"/>
    <lineage>
        <taxon>Eukaryota</taxon>
        <taxon>Metazoa</taxon>
        <taxon>Ecdysozoa</taxon>
        <taxon>Arthropoda</taxon>
        <taxon>Hexapoda</taxon>
        <taxon>Insecta</taxon>
        <taxon>Pterygota</taxon>
        <taxon>Neoptera</taxon>
        <taxon>Endopterygota</taxon>
        <taxon>Coleoptera</taxon>
        <taxon>Polyphaga</taxon>
        <taxon>Cucujiformia</taxon>
        <taxon>Chrysomeloidea</taxon>
        <taxon>Cerambycidae</taxon>
        <taxon>Cerambycinae</taxon>
        <taxon>Callichromatini</taxon>
        <taxon>Aromia</taxon>
    </lineage>
</organism>
<evidence type="ECO:0000313" key="2">
    <source>
        <dbReference type="Proteomes" id="UP001162162"/>
    </source>
</evidence>
<sequence length="68" mass="7709">MIQRGRKEQAVGYARELQLPYAWAMDNHASTLQTELAGITIAAKDITRRQISGEKLRGVQRQQESPEI</sequence>
<accession>A0AAV8X8L0</accession>
<keyword evidence="2" id="KW-1185">Reference proteome</keyword>
<dbReference type="Proteomes" id="UP001162162">
    <property type="component" value="Unassembled WGS sequence"/>
</dbReference>
<dbReference type="AlphaFoldDB" id="A0AAV8X8L0"/>
<gene>
    <name evidence="1" type="ORF">NQ318_017678</name>
</gene>
<reference evidence="1" key="1">
    <citation type="journal article" date="2023" name="Insect Mol. Biol.">
        <title>Genome sequencing provides insights into the evolution of gene families encoding plant cell wall-degrading enzymes in longhorned beetles.</title>
        <authorList>
            <person name="Shin N.R."/>
            <person name="Okamura Y."/>
            <person name="Kirsch R."/>
            <person name="Pauchet Y."/>
        </authorList>
    </citation>
    <scope>NUCLEOTIDE SEQUENCE</scope>
    <source>
        <strain evidence="1">AMC_N1</strain>
    </source>
</reference>
<proteinExistence type="predicted"/>
<name>A0AAV8X8L0_9CUCU</name>
<comment type="caution">
    <text evidence="1">The sequence shown here is derived from an EMBL/GenBank/DDBJ whole genome shotgun (WGS) entry which is preliminary data.</text>
</comment>
<dbReference type="EMBL" id="JAPWTK010000953">
    <property type="protein sequence ID" value="KAJ8934971.1"/>
    <property type="molecule type" value="Genomic_DNA"/>
</dbReference>